<dbReference type="EMBL" id="SIHI01000006">
    <property type="protein sequence ID" value="TWT52307.1"/>
    <property type="molecule type" value="Genomic_DNA"/>
</dbReference>
<name>A0A5C5WNX7_9PLAN</name>
<evidence type="ECO:0000256" key="2">
    <source>
        <dbReference type="ARBA" id="ARBA00004691"/>
    </source>
</evidence>
<proteinExistence type="inferred from homology"/>
<dbReference type="Pfam" id="PF02547">
    <property type="entry name" value="Queuosine_synth"/>
    <property type="match status" value="1"/>
</dbReference>
<protein>
    <recommendedName>
        <fullName evidence="11 13">S-adenosylmethionine:tRNA ribosyltransferase-isomerase</fullName>
        <ecNumber evidence="10 13">2.4.99.17</ecNumber>
    </recommendedName>
    <alternativeName>
        <fullName evidence="12 13">Queuosine biosynthesis protein QueA</fullName>
    </alternativeName>
</protein>
<keyword evidence="6 13" id="KW-0949">S-adenosyl-L-methionine</keyword>
<dbReference type="SUPFAM" id="SSF111337">
    <property type="entry name" value="QueA-like"/>
    <property type="match status" value="1"/>
</dbReference>
<comment type="caution">
    <text evidence="14">The sequence shown here is derived from an EMBL/GenBank/DDBJ whole genome shotgun (WGS) entry which is preliminary data.</text>
</comment>
<accession>A0A5C5WNX7</accession>
<dbReference type="EC" id="2.4.99.17" evidence="10 13"/>
<dbReference type="NCBIfam" id="NF001140">
    <property type="entry name" value="PRK00147.1"/>
    <property type="match status" value="1"/>
</dbReference>
<organism evidence="14 15">
    <name type="scientific">Thalassoglobus neptunius</name>
    <dbReference type="NCBI Taxonomy" id="1938619"/>
    <lineage>
        <taxon>Bacteria</taxon>
        <taxon>Pseudomonadati</taxon>
        <taxon>Planctomycetota</taxon>
        <taxon>Planctomycetia</taxon>
        <taxon>Planctomycetales</taxon>
        <taxon>Planctomycetaceae</taxon>
        <taxon>Thalassoglobus</taxon>
    </lineage>
</organism>
<dbReference type="UniPathway" id="UPA00392"/>
<dbReference type="RefSeq" id="WP_146510490.1">
    <property type="nucleotide sequence ID" value="NZ_SIHI01000006.1"/>
</dbReference>
<dbReference type="InterPro" id="IPR042118">
    <property type="entry name" value="QueA_dom1"/>
</dbReference>
<evidence type="ECO:0000256" key="8">
    <source>
        <dbReference type="ARBA" id="ARBA00052751"/>
    </source>
</evidence>
<dbReference type="GO" id="GO:0005737">
    <property type="term" value="C:cytoplasm"/>
    <property type="evidence" value="ECO:0007669"/>
    <property type="project" value="UniProtKB-SubCell"/>
</dbReference>
<evidence type="ECO:0000313" key="14">
    <source>
        <dbReference type="EMBL" id="TWT52307.1"/>
    </source>
</evidence>
<keyword evidence="7 13" id="KW-0671">Queuosine biosynthesis</keyword>
<evidence type="ECO:0000256" key="12">
    <source>
        <dbReference type="ARBA" id="ARBA00076160"/>
    </source>
</evidence>
<dbReference type="FunFam" id="3.40.1780.10:FF:000001">
    <property type="entry name" value="S-adenosylmethionine:tRNA ribosyltransferase-isomerase"/>
    <property type="match status" value="1"/>
</dbReference>
<comment type="function">
    <text evidence="13">Transfers and isomerizes the ribose moiety from AdoMet to the 7-aminomethyl group of 7-deazaguanine (preQ1-tRNA) to give epoxyqueuosine (oQ-tRNA).</text>
</comment>
<dbReference type="InterPro" id="IPR036100">
    <property type="entry name" value="QueA_sf"/>
</dbReference>
<dbReference type="NCBIfam" id="TIGR00113">
    <property type="entry name" value="queA"/>
    <property type="match status" value="1"/>
</dbReference>
<keyword evidence="4 13" id="KW-0963">Cytoplasm</keyword>
<keyword evidence="15" id="KW-1185">Reference proteome</keyword>
<dbReference type="InterPro" id="IPR042119">
    <property type="entry name" value="QueA_dom2"/>
</dbReference>
<sequence length="352" mass="39289">MTDLNSIHAYDYQLPEELIASVPADRRDASRLLVVDRATQSISHREFVDLPKLLDPGDLLVLNNTRVVPARIAGVRTSTGGKWEGLFLRETAEGHWRLIGQTRGHLKPGETLTLSPLNPSESGELVLQLVSKCDGGEWIAAPQSDESTIDLLSRFGTIPLPHYMQREAEETDYERYQTLYAEIPGAVAAPTAGLHFTQEVMESLTKLGVSKAHVTLHVGLGTFRPVKVDQLSEHEMHAEWCEIGAETIGRIEQTKAAQKRVVAIGTTSVRTLESAAKEQELQPFVGETNLFIRPPYEFQVVDALLTNFHLPKSTLLVLVSTFAGRELIQRAYEEAIRERYRFFSYGDAMLIL</sequence>
<dbReference type="Gene3D" id="3.40.1780.10">
    <property type="entry name" value="QueA-like"/>
    <property type="match status" value="2"/>
</dbReference>
<dbReference type="PANTHER" id="PTHR30307">
    <property type="entry name" value="S-ADENOSYLMETHIONINE:TRNA RIBOSYLTRANSFERASE-ISOMERASE"/>
    <property type="match status" value="1"/>
</dbReference>
<evidence type="ECO:0000256" key="9">
    <source>
        <dbReference type="ARBA" id="ARBA00061210"/>
    </source>
</evidence>
<comment type="subcellular location">
    <subcellularLocation>
        <location evidence="1 13">Cytoplasm</location>
    </subcellularLocation>
</comment>
<dbReference type="GO" id="GO:0051075">
    <property type="term" value="F:S-adenosylmethionine:tRNA ribosyltransferase-isomerase activity"/>
    <property type="evidence" value="ECO:0007669"/>
    <property type="project" value="UniProtKB-EC"/>
</dbReference>
<dbReference type="GO" id="GO:0008616">
    <property type="term" value="P:tRNA queuosine(34) biosynthetic process"/>
    <property type="evidence" value="ECO:0007669"/>
    <property type="project" value="UniProtKB-UniRule"/>
</dbReference>
<comment type="catalytic activity">
    <reaction evidence="8 13">
        <text>7-aminomethyl-7-carbaguanosine(34) in tRNA + S-adenosyl-L-methionine = epoxyqueuosine(34) in tRNA + adenine + L-methionine + 2 H(+)</text>
        <dbReference type="Rhea" id="RHEA:32155"/>
        <dbReference type="Rhea" id="RHEA-COMP:10342"/>
        <dbReference type="Rhea" id="RHEA-COMP:18582"/>
        <dbReference type="ChEBI" id="CHEBI:15378"/>
        <dbReference type="ChEBI" id="CHEBI:16708"/>
        <dbReference type="ChEBI" id="CHEBI:57844"/>
        <dbReference type="ChEBI" id="CHEBI:59789"/>
        <dbReference type="ChEBI" id="CHEBI:82833"/>
        <dbReference type="ChEBI" id="CHEBI:194443"/>
        <dbReference type="EC" id="2.4.99.17"/>
    </reaction>
</comment>
<evidence type="ECO:0000256" key="13">
    <source>
        <dbReference type="HAMAP-Rule" id="MF_00113"/>
    </source>
</evidence>
<dbReference type="PANTHER" id="PTHR30307:SF0">
    <property type="entry name" value="S-ADENOSYLMETHIONINE:TRNA RIBOSYLTRANSFERASE-ISOMERASE"/>
    <property type="match status" value="1"/>
</dbReference>
<evidence type="ECO:0000256" key="11">
    <source>
        <dbReference type="ARBA" id="ARBA00069325"/>
    </source>
</evidence>
<keyword evidence="14" id="KW-0413">Isomerase</keyword>
<comment type="subunit">
    <text evidence="3 13">Monomer.</text>
</comment>
<evidence type="ECO:0000256" key="4">
    <source>
        <dbReference type="ARBA" id="ARBA00022490"/>
    </source>
</evidence>
<evidence type="ECO:0000256" key="5">
    <source>
        <dbReference type="ARBA" id="ARBA00022679"/>
    </source>
</evidence>
<comment type="pathway">
    <text evidence="2 13">tRNA modification; tRNA-queuosine biosynthesis.</text>
</comment>
<dbReference type="InterPro" id="IPR003699">
    <property type="entry name" value="QueA"/>
</dbReference>
<keyword evidence="5 13" id="KW-0808">Transferase</keyword>
<dbReference type="OrthoDB" id="9805933at2"/>
<dbReference type="Proteomes" id="UP000317243">
    <property type="component" value="Unassembled WGS sequence"/>
</dbReference>
<dbReference type="HAMAP" id="MF_00113">
    <property type="entry name" value="QueA"/>
    <property type="match status" value="1"/>
</dbReference>
<evidence type="ECO:0000256" key="7">
    <source>
        <dbReference type="ARBA" id="ARBA00022785"/>
    </source>
</evidence>
<dbReference type="AlphaFoldDB" id="A0A5C5WNX7"/>
<comment type="similarity">
    <text evidence="9 13">Belongs to the QueA family.</text>
</comment>
<evidence type="ECO:0000256" key="6">
    <source>
        <dbReference type="ARBA" id="ARBA00022691"/>
    </source>
</evidence>
<keyword evidence="14" id="KW-0328">Glycosyltransferase</keyword>
<evidence type="ECO:0000256" key="10">
    <source>
        <dbReference type="ARBA" id="ARBA00066503"/>
    </source>
</evidence>
<reference evidence="14 15" key="1">
    <citation type="submission" date="2019-02" db="EMBL/GenBank/DDBJ databases">
        <title>Deep-cultivation of Planctomycetes and their phenomic and genomic characterization uncovers novel biology.</title>
        <authorList>
            <person name="Wiegand S."/>
            <person name="Jogler M."/>
            <person name="Boedeker C."/>
            <person name="Pinto D."/>
            <person name="Vollmers J."/>
            <person name="Rivas-Marin E."/>
            <person name="Kohn T."/>
            <person name="Peeters S.H."/>
            <person name="Heuer A."/>
            <person name="Rast P."/>
            <person name="Oberbeckmann S."/>
            <person name="Bunk B."/>
            <person name="Jeske O."/>
            <person name="Meyerdierks A."/>
            <person name="Storesund J.E."/>
            <person name="Kallscheuer N."/>
            <person name="Luecker S."/>
            <person name="Lage O.M."/>
            <person name="Pohl T."/>
            <person name="Merkel B.J."/>
            <person name="Hornburger P."/>
            <person name="Mueller R.-W."/>
            <person name="Bruemmer F."/>
            <person name="Labrenz M."/>
            <person name="Spormann A.M."/>
            <person name="Op Den Camp H."/>
            <person name="Overmann J."/>
            <person name="Amann R."/>
            <person name="Jetten M.S.M."/>
            <person name="Mascher T."/>
            <person name="Medema M.H."/>
            <person name="Devos D.P."/>
            <person name="Kaster A.-K."/>
            <person name="Ovreas L."/>
            <person name="Rohde M."/>
            <person name="Galperin M.Y."/>
            <person name="Jogler C."/>
        </authorList>
    </citation>
    <scope>NUCLEOTIDE SEQUENCE [LARGE SCALE GENOMIC DNA]</scope>
    <source>
        <strain evidence="14 15">KOR42</strain>
    </source>
</reference>
<evidence type="ECO:0000256" key="3">
    <source>
        <dbReference type="ARBA" id="ARBA00011245"/>
    </source>
</evidence>
<dbReference type="Gene3D" id="2.40.10.240">
    <property type="entry name" value="QueA-like"/>
    <property type="match status" value="1"/>
</dbReference>
<evidence type="ECO:0000256" key="1">
    <source>
        <dbReference type="ARBA" id="ARBA00004496"/>
    </source>
</evidence>
<evidence type="ECO:0000313" key="15">
    <source>
        <dbReference type="Proteomes" id="UP000317243"/>
    </source>
</evidence>
<gene>
    <name evidence="13 14" type="primary">queA</name>
    <name evidence="14" type="ORF">KOR42_29930</name>
</gene>